<dbReference type="InterPro" id="IPR058637">
    <property type="entry name" value="YknX-like_C"/>
</dbReference>
<dbReference type="PANTHER" id="PTHR30469:SF15">
    <property type="entry name" value="HLYD FAMILY OF SECRETION PROTEINS"/>
    <property type="match status" value="1"/>
</dbReference>
<dbReference type="Pfam" id="PF25917">
    <property type="entry name" value="BSH_RND"/>
    <property type="match status" value="1"/>
</dbReference>
<evidence type="ECO:0000259" key="5">
    <source>
        <dbReference type="Pfam" id="PF25989"/>
    </source>
</evidence>
<protein>
    <submittedName>
        <fullName evidence="6">RND family efflux transporter MFP subunit</fullName>
    </submittedName>
</protein>
<keyword evidence="2" id="KW-0732">Signal</keyword>
<dbReference type="Pfam" id="PF25954">
    <property type="entry name" value="Beta-barrel_RND_2"/>
    <property type="match status" value="1"/>
</dbReference>
<evidence type="ECO:0000256" key="2">
    <source>
        <dbReference type="SAM" id="SignalP"/>
    </source>
</evidence>
<evidence type="ECO:0000259" key="4">
    <source>
        <dbReference type="Pfam" id="PF25954"/>
    </source>
</evidence>
<proteinExistence type="inferred from homology"/>
<dbReference type="NCBIfam" id="TIGR01730">
    <property type="entry name" value="RND_mfp"/>
    <property type="match status" value="1"/>
</dbReference>
<dbReference type="GO" id="GO:0015562">
    <property type="term" value="F:efflux transmembrane transporter activity"/>
    <property type="evidence" value="ECO:0007669"/>
    <property type="project" value="TreeGrafter"/>
</dbReference>
<dbReference type="Gene3D" id="2.40.50.100">
    <property type="match status" value="1"/>
</dbReference>
<evidence type="ECO:0000259" key="3">
    <source>
        <dbReference type="Pfam" id="PF25917"/>
    </source>
</evidence>
<feature type="domain" description="YknX-like C-terminal permuted SH3-like" evidence="5">
    <location>
        <begin position="281"/>
        <end position="348"/>
    </location>
</feature>
<evidence type="ECO:0000313" key="7">
    <source>
        <dbReference type="Proteomes" id="UP000245880"/>
    </source>
</evidence>
<sequence length="351" mass="37535">MNKATKIILALLVAGALVTMVAFTLTKNKEEVEAKVYHPEVNAAVTVQADTVSPALFDQTTAFTGSFEPNREVAIGSETAGKVIKVNVEEGSRIGAGGLIAQLDNELLQVQLRSAQANYDIAVNTLNRYEQAVSGITQLQLDRAKTDILTSKGQIDLLKKQISQYRITAPFGGIVTTRNFDLGAIVSPGMAMATLTDNSALKLVVNVPENSLSQFKNGQRINVTTDVFPGEVFQGKVDLIASKADNAHNFTVKILVPNPKYALKAGMYGTISLNNAVANQALTIPRAALFGTTLKPQVYVIDQGVARLRDIELGTGNETRIQVLKGLQEGDVVVSGGLVNLSEGVRVMVVK</sequence>
<feature type="chain" id="PRO_5016437026" evidence="2">
    <location>
        <begin position="25"/>
        <end position="351"/>
    </location>
</feature>
<dbReference type="AlphaFoldDB" id="A0A316AQK4"/>
<feature type="domain" description="CusB-like beta-barrel" evidence="4">
    <location>
        <begin position="203"/>
        <end position="275"/>
    </location>
</feature>
<gene>
    <name evidence="6" type="ORF">CLV98_102308</name>
</gene>
<dbReference type="EMBL" id="QGDT01000002">
    <property type="protein sequence ID" value="PWJ59474.1"/>
    <property type="molecule type" value="Genomic_DNA"/>
</dbReference>
<comment type="similarity">
    <text evidence="1">Belongs to the membrane fusion protein (MFP) (TC 8.A.1) family.</text>
</comment>
<dbReference type="RefSeq" id="WP_109673346.1">
    <property type="nucleotide sequence ID" value="NZ_QGDT01000002.1"/>
</dbReference>
<feature type="domain" description="Multidrug resistance protein MdtA-like barrel-sandwich hybrid" evidence="3">
    <location>
        <begin position="71"/>
        <end position="196"/>
    </location>
</feature>
<dbReference type="SUPFAM" id="SSF111369">
    <property type="entry name" value="HlyD-like secretion proteins"/>
    <property type="match status" value="1"/>
</dbReference>
<dbReference type="PANTHER" id="PTHR30469">
    <property type="entry name" value="MULTIDRUG RESISTANCE PROTEIN MDTA"/>
    <property type="match status" value="1"/>
</dbReference>
<reference evidence="6 7" key="1">
    <citation type="submission" date="2018-03" db="EMBL/GenBank/DDBJ databases">
        <title>Genomic Encyclopedia of Archaeal and Bacterial Type Strains, Phase II (KMG-II): from individual species to whole genera.</title>
        <authorList>
            <person name="Goeker M."/>
        </authorList>
    </citation>
    <scope>NUCLEOTIDE SEQUENCE [LARGE SCALE GENOMIC DNA]</scope>
    <source>
        <strain evidence="6 7">DSM 100346</strain>
    </source>
</reference>
<evidence type="ECO:0000313" key="6">
    <source>
        <dbReference type="EMBL" id="PWJ59474.1"/>
    </source>
</evidence>
<dbReference type="OrthoDB" id="9784685at2"/>
<dbReference type="Pfam" id="PF25989">
    <property type="entry name" value="YknX_C"/>
    <property type="match status" value="1"/>
</dbReference>
<dbReference type="InterPro" id="IPR058625">
    <property type="entry name" value="MdtA-like_BSH"/>
</dbReference>
<dbReference type="Gene3D" id="2.40.30.170">
    <property type="match status" value="1"/>
</dbReference>
<dbReference type="GO" id="GO:1990281">
    <property type="term" value="C:efflux pump complex"/>
    <property type="evidence" value="ECO:0007669"/>
    <property type="project" value="TreeGrafter"/>
</dbReference>
<dbReference type="Gene3D" id="2.40.420.20">
    <property type="match status" value="1"/>
</dbReference>
<evidence type="ECO:0000256" key="1">
    <source>
        <dbReference type="ARBA" id="ARBA00009477"/>
    </source>
</evidence>
<feature type="signal peptide" evidence="2">
    <location>
        <begin position="1"/>
        <end position="24"/>
    </location>
</feature>
<name>A0A316AQK4_9BACT</name>
<comment type="caution">
    <text evidence="6">The sequence shown here is derived from an EMBL/GenBank/DDBJ whole genome shotgun (WGS) entry which is preliminary data.</text>
</comment>
<dbReference type="Proteomes" id="UP000245880">
    <property type="component" value="Unassembled WGS sequence"/>
</dbReference>
<organism evidence="6 7">
    <name type="scientific">Dyadobacter jejuensis</name>
    <dbReference type="NCBI Taxonomy" id="1082580"/>
    <lineage>
        <taxon>Bacteria</taxon>
        <taxon>Pseudomonadati</taxon>
        <taxon>Bacteroidota</taxon>
        <taxon>Cytophagia</taxon>
        <taxon>Cytophagales</taxon>
        <taxon>Spirosomataceae</taxon>
        <taxon>Dyadobacter</taxon>
    </lineage>
</organism>
<keyword evidence="7" id="KW-1185">Reference proteome</keyword>
<accession>A0A316AQK4</accession>
<dbReference type="InterPro" id="IPR006143">
    <property type="entry name" value="RND_pump_MFP"/>
</dbReference>
<dbReference type="InterPro" id="IPR058792">
    <property type="entry name" value="Beta-barrel_RND_2"/>
</dbReference>